<evidence type="ECO:0000259" key="3">
    <source>
        <dbReference type="Pfam" id="PF22725"/>
    </source>
</evidence>
<evidence type="ECO:0000256" key="1">
    <source>
        <dbReference type="ARBA" id="ARBA00023027"/>
    </source>
</evidence>
<dbReference type="OrthoDB" id="179913at2"/>
<dbReference type="InterPro" id="IPR000683">
    <property type="entry name" value="Gfo/Idh/MocA-like_OxRdtase_N"/>
</dbReference>
<dbReference type="GO" id="GO:0000166">
    <property type="term" value="F:nucleotide binding"/>
    <property type="evidence" value="ECO:0007669"/>
    <property type="project" value="InterPro"/>
</dbReference>
<reference evidence="4 5" key="1">
    <citation type="submission" date="2018-11" db="EMBL/GenBank/DDBJ databases">
        <title>Cryobacterium sp. nov., isolated from rhizosphere soil of lettuce.</title>
        <authorList>
            <person name="Wang Y."/>
        </authorList>
    </citation>
    <scope>NUCLEOTIDE SEQUENCE [LARGE SCALE GENOMIC DNA]</scope>
    <source>
        <strain evidence="4 5">NEAU-85</strain>
    </source>
</reference>
<dbReference type="AlphaFoldDB" id="A0A3M8LF46"/>
<protein>
    <submittedName>
        <fullName evidence="4">Gfo/Idh/MocA family oxidoreductase</fullName>
    </submittedName>
</protein>
<feature type="domain" description="GFO/IDH/MocA-like oxidoreductase" evidence="3">
    <location>
        <begin position="116"/>
        <end position="229"/>
    </location>
</feature>
<dbReference type="SUPFAM" id="SSF51735">
    <property type="entry name" value="NAD(P)-binding Rossmann-fold domains"/>
    <property type="match status" value="1"/>
</dbReference>
<dbReference type="Pfam" id="PF22725">
    <property type="entry name" value="GFO_IDH_MocA_C3"/>
    <property type="match status" value="1"/>
</dbReference>
<dbReference type="PANTHER" id="PTHR43708:SF8">
    <property type="entry name" value="OXIDOREDUCTASE"/>
    <property type="match status" value="1"/>
</dbReference>
<dbReference type="PANTHER" id="PTHR43708">
    <property type="entry name" value="CONSERVED EXPRESSED OXIDOREDUCTASE (EUROFUNG)"/>
    <property type="match status" value="1"/>
</dbReference>
<name>A0A3M8LF46_9MICO</name>
<proteinExistence type="predicted"/>
<dbReference type="InterPro" id="IPR036291">
    <property type="entry name" value="NAD(P)-bd_dom_sf"/>
</dbReference>
<dbReference type="Pfam" id="PF01408">
    <property type="entry name" value="GFO_IDH_MocA"/>
    <property type="match status" value="1"/>
</dbReference>
<evidence type="ECO:0000313" key="5">
    <source>
        <dbReference type="Proteomes" id="UP000279859"/>
    </source>
</evidence>
<dbReference type="SUPFAM" id="SSF55347">
    <property type="entry name" value="Glyceraldehyde-3-phosphate dehydrogenase-like, C-terminal domain"/>
    <property type="match status" value="1"/>
</dbReference>
<dbReference type="InterPro" id="IPR051317">
    <property type="entry name" value="Gfo/Idh/MocA_oxidoreduct"/>
</dbReference>
<dbReference type="Gene3D" id="3.30.360.10">
    <property type="entry name" value="Dihydrodipicolinate Reductase, domain 2"/>
    <property type="match status" value="1"/>
</dbReference>
<dbReference type="Proteomes" id="UP000279859">
    <property type="component" value="Unassembled WGS sequence"/>
</dbReference>
<keyword evidence="1" id="KW-0520">NAD</keyword>
<dbReference type="Gene3D" id="3.40.50.720">
    <property type="entry name" value="NAD(P)-binding Rossmann-like Domain"/>
    <property type="match status" value="1"/>
</dbReference>
<dbReference type="EMBL" id="RDSR01000005">
    <property type="protein sequence ID" value="RNE64157.1"/>
    <property type="molecule type" value="Genomic_DNA"/>
</dbReference>
<dbReference type="InterPro" id="IPR055170">
    <property type="entry name" value="GFO_IDH_MocA-like_dom"/>
</dbReference>
<accession>A0A3M8LF46</accession>
<gene>
    <name evidence="4" type="ORF">EEJ31_04620</name>
</gene>
<comment type="caution">
    <text evidence="4">The sequence shown here is derived from an EMBL/GenBank/DDBJ whole genome shotgun (WGS) entry which is preliminary data.</text>
</comment>
<evidence type="ECO:0000259" key="2">
    <source>
        <dbReference type="Pfam" id="PF01408"/>
    </source>
</evidence>
<evidence type="ECO:0000313" key="4">
    <source>
        <dbReference type="EMBL" id="RNE64157.1"/>
    </source>
</evidence>
<sequence>MSAAHAAAWSELGLGERIRYVCTPHPRPPLAGAPAARFVSELDDVLADDEVDILSVCTPTPSHAGIAIRALAAGKSVLLEKPIALTREDALAVARAAADSGATFMVAQVVRFFAGYRMLRASVEAGHLGSVRAVRASRRSVARASGSWLDDESASGGVLVDFAIHDFDQVNLFLGTPTAVTAARSGGTRGEIETTVEYAGGGVGRVVCCSEMPAGSPFSSSLEIEGVQGGDVLREEYRYSPDRASAADTTDSPYAAQAAYFLRCRQAGTPPDFCPTEAAIAALDVSLAARESLRTGGTVRIA</sequence>
<feature type="domain" description="Gfo/Idh/MocA-like oxidoreductase N-terminal" evidence="2">
    <location>
        <begin position="3"/>
        <end position="107"/>
    </location>
</feature>
<organism evidence="4 5">
    <name type="scientific">Cryobacterium tepidiphilum</name>
    <dbReference type="NCBI Taxonomy" id="2486026"/>
    <lineage>
        <taxon>Bacteria</taxon>
        <taxon>Bacillati</taxon>
        <taxon>Actinomycetota</taxon>
        <taxon>Actinomycetes</taxon>
        <taxon>Micrococcales</taxon>
        <taxon>Microbacteriaceae</taxon>
        <taxon>Cryobacterium</taxon>
    </lineage>
</organism>
<keyword evidence="5" id="KW-1185">Reference proteome</keyword>